<dbReference type="AlphaFoldDB" id="A0A1H1KKX2"/>
<accession>A0A1H1KKX2</accession>
<evidence type="ECO:0000313" key="2">
    <source>
        <dbReference type="Proteomes" id="UP000199365"/>
    </source>
</evidence>
<reference evidence="2" key="1">
    <citation type="submission" date="2016-10" db="EMBL/GenBank/DDBJ databases">
        <authorList>
            <person name="Varghese N."/>
            <person name="Submissions S."/>
        </authorList>
    </citation>
    <scope>NUCLEOTIDE SEQUENCE [LARGE SCALE GENOMIC DNA]</scope>
    <source>
        <strain evidence="2">DUS833</strain>
    </source>
</reference>
<organism evidence="1 2">
    <name type="scientific">Paraburkholderia tuberum</name>
    <dbReference type="NCBI Taxonomy" id="157910"/>
    <lineage>
        <taxon>Bacteria</taxon>
        <taxon>Pseudomonadati</taxon>
        <taxon>Pseudomonadota</taxon>
        <taxon>Betaproteobacteria</taxon>
        <taxon>Burkholderiales</taxon>
        <taxon>Burkholderiaceae</taxon>
        <taxon>Paraburkholderia</taxon>
    </lineage>
</organism>
<dbReference type="GO" id="GO:0006355">
    <property type="term" value="P:regulation of DNA-templated transcription"/>
    <property type="evidence" value="ECO:0007669"/>
    <property type="project" value="InterPro"/>
</dbReference>
<name>A0A1H1KKX2_9BURK</name>
<protein>
    <submittedName>
        <fullName evidence="1">RHH-type transcriptional regulator, rel operon repressor / antitoxin RelB</fullName>
    </submittedName>
</protein>
<dbReference type="Proteomes" id="UP000199365">
    <property type="component" value="Unassembled WGS sequence"/>
</dbReference>
<evidence type="ECO:0000313" key="1">
    <source>
        <dbReference type="EMBL" id="SDR63011.1"/>
    </source>
</evidence>
<dbReference type="STRING" id="157910.SAMN05445850_8565"/>
<dbReference type="EMBL" id="FNKX01000005">
    <property type="protein sequence ID" value="SDR63011.1"/>
    <property type="molecule type" value="Genomic_DNA"/>
</dbReference>
<dbReference type="RefSeq" id="WP_090812893.1">
    <property type="nucleotide sequence ID" value="NZ_FNKX01000005.1"/>
</dbReference>
<dbReference type="SUPFAM" id="SSF47598">
    <property type="entry name" value="Ribbon-helix-helix"/>
    <property type="match status" value="1"/>
</dbReference>
<sequence>MKRSADNKLKVVAVRIDPQVEHRLRLLAETTGRKQSFFLQQIIEQGIGAMEEAWLPGATVAKIRQGNVPELQQPGSTPDLFGN</sequence>
<dbReference type="InterPro" id="IPR010985">
    <property type="entry name" value="Ribbon_hlx_hlx"/>
</dbReference>
<proteinExistence type="predicted"/>
<keyword evidence="2" id="KW-1185">Reference proteome</keyword>
<gene>
    <name evidence="1" type="ORF">SAMN05445850_8565</name>
</gene>